<evidence type="ECO:0000313" key="3">
    <source>
        <dbReference type="Proteomes" id="UP000218811"/>
    </source>
</evidence>
<proteinExistence type="predicted"/>
<sequence length="152" mass="16536">MQAQDTSGDVVVLGISTMLQTEGHPSYRHAGERTAQRMTTATERADEAQTDKVPRRQRNIFVYKWKTTHPDGRKDEFDKAFSALSKEQLQVYTAATNELDATSGALPYRRRAPGSDDSSITVHDGHGIAPTPCVTTSATAASEHPAHALGPM</sequence>
<dbReference type="EMBL" id="KB467831">
    <property type="protein sequence ID" value="PCH33139.1"/>
    <property type="molecule type" value="Genomic_DNA"/>
</dbReference>
<gene>
    <name evidence="2" type="ORF">WOLCODRAFT_147239</name>
</gene>
<reference evidence="2 3" key="1">
    <citation type="journal article" date="2012" name="Science">
        <title>The Paleozoic origin of enzymatic lignin decomposition reconstructed from 31 fungal genomes.</title>
        <authorList>
            <person name="Floudas D."/>
            <person name="Binder M."/>
            <person name="Riley R."/>
            <person name="Barry K."/>
            <person name="Blanchette R.A."/>
            <person name="Henrissat B."/>
            <person name="Martinez A.T."/>
            <person name="Otillar R."/>
            <person name="Spatafora J.W."/>
            <person name="Yadav J.S."/>
            <person name="Aerts A."/>
            <person name="Benoit I."/>
            <person name="Boyd A."/>
            <person name="Carlson A."/>
            <person name="Copeland A."/>
            <person name="Coutinho P.M."/>
            <person name="de Vries R.P."/>
            <person name="Ferreira P."/>
            <person name="Findley K."/>
            <person name="Foster B."/>
            <person name="Gaskell J."/>
            <person name="Glotzer D."/>
            <person name="Gorecki P."/>
            <person name="Heitman J."/>
            <person name="Hesse C."/>
            <person name="Hori C."/>
            <person name="Igarashi K."/>
            <person name="Jurgens J.A."/>
            <person name="Kallen N."/>
            <person name="Kersten P."/>
            <person name="Kohler A."/>
            <person name="Kuees U."/>
            <person name="Kumar T.K.A."/>
            <person name="Kuo A."/>
            <person name="LaButti K."/>
            <person name="Larrondo L.F."/>
            <person name="Lindquist E."/>
            <person name="Ling A."/>
            <person name="Lombard V."/>
            <person name="Lucas S."/>
            <person name="Lundell T."/>
            <person name="Martin R."/>
            <person name="McLaughlin D.J."/>
            <person name="Morgenstern I."/>
            <person name="Morin E."/>
            <person name="Murat C."/>
            <person name="Nagy L.G."/>
            <person name="Nolan M."/>
            <person name="Ohm R.A."/>
            <person name="Patyshakuliyeva A."/>
            <person name="Rokas A."/>
            <person name="Ruiz-Duenas F.J."/>
            <person name="Sabat G."/>
            <person name="Salamov A."/>
            <person name="Samejima M."/>
            <person name="Schmutz J."/>
            <person name="Slot J.C."/>
            <person name="St John F."/>
            <person name="Stenlid J."/>
            <person name="Sun H."/>
            <person name="Sun S."/>
            <person name="Syed K."/>
            <person name="Tsang A."/>
            <person name="Wiebenga A."/>
            <person name="Young D."/>
            <person name="Pisabarro A."/>
            <person name="Eastwood D.C."/>
            <person name="Martin F."/>
            <person name="Cullen D."/>
            <person name="Grigoriev I.V."/>
            <person name="Hibbett D.S."/>
        </authorList>
    </citation>
    <scope>NUCLEOTIDE SEQUENCE [LARGE SCALE GENOMIC DNA]</scope>
    <source>
        <strain evidence="2 3">MD-104</strain>
    </source>
</reference>
<keyword evidence="3" id="KW-1185">Reference proteome</keyword>
<protein>
    <submittedName>
        <fullName evidence="2">Uncharacterized protein</fullName>
    </submittedName>
</protein>
<feature type="compositionally biased region" description="Basic and acidic residues" evidence="1">
    <location>
        <begin position="43"/>
        <end position="54"/>
    </location>
</feature>
<dbReference type="AlphaFoldDB" id="A0A2H3J325"/>
<evidence type="ECO:0000313" key="2">
    <source>
        <dbReference type="EMBL" id="PCH33139.1"/>
    </source>
</evidence>
<accession>A0A2H3J325</accession>
<evidence type="ECO:0000256" key="1">
    <source>
        <dbReference type="SAM" id="MobiDB-lite"/>
    </source>
</evidence>
<name>A0A2H3J325_WOLCO</name>
<organism evidence="2 3">
    <name type="scientific">Wolfiporia cocos (strain MD-104)</name>
    <name type="common">Brown rot fungus</name>
    <dbReference type="NCBI Taxonomy" id="742152"/>
    <lineage>
        <taxon>Eukaryota</taxon>
        <taxon>Fungi</taxon>
        <taxon>Dikarya</taxon>
        <taxon>Basidiomycota</taxon>
        <taxon>Agaricomycotina</taxon>
        <taxon>Agaricomycetes</taxon>
        <taxon>Polyporales</taxon>
        <taxon>Phaeolaceae</taxon>
        <taxon>Wolfiporia</taxon>
    </lineage>
</organism>
<dbReference type="Proteomes" id="UP000218811">
    <property type="component" value="Unassembled WGS sequence"/>
</dbReference>
<feature type="region of interest" description="Disordered" evidence="1">
    <location>
        <begin position="105"/>
        <end position="152"/>
    </location>
</feature>
<feature type="region of interest" description="Disordered" evidence="1">
    <location>
        <begin position="22"/>
        <end position="54"/>
    </location>
</feature>